<sequence length="394" mass="40385">NAYIKNKLDTGTVTISGTTYTYSQVLINNSVTTDVNAYVDSLVDDYETVTEALISAVMTKSNNFVDSELSGFTTYVNYATKLTQLNSGLKGLNLSQIVGTNINKNGTYPSGQNATTLQTALDGKVNTLVSLAADTVADILGIDTDTNFPNANVVIGTDGDDTITGTSGSDLIATFNGADTVNAAAGNDKVLGGNGVDTLNGQDDNDHLYGFASNDVLTGGAGDDKILGGLGNDTINGGAGDDDLRGESGNDTITSGAGSDTLSGGLGNDTITVDGTGSKTVDGGGGTDSLTINYSGISNLGDFTISESGDYIVLTAANGDTIQFKNIESLTVGSYLYTQDTSAKTYYNATEKAVYLYLGGNMSSSHAAFSAMNENTNNLTITGSTSADTVNLNV</sequence>
<name>A0A382LTT9_9ZZZZ</name>
<dbReference type="InterPro" id="IPR050557">
    <property type="entry name" value="RTX_toxin/Mannuronan_C5-epim"/>
</dbReference>
<dbReference type="GO" id="GO:0005576">
    <property type="term" value="C:extracellular region"/>
    <property type="evidence" value="ECO:0007669"/>
    <property type="project" value="UniProtKB-SubCell"/>
</dbReference>
<dbReference type="PANTHER" id="PTHR38340">
    <property type="entry name" value="S-LAYER PROTEIN"/>
    <property type="match status" value="1"/>
</dbReference>
<dbReference type="PANTHER" id="PTHR38340:SF1">
    <property type="entry name" value="S-LAYER PROTEIN"/>
    <property type="match status" value="1"/>
</dbReference>
<feature type="compositionally biased region" description="Polar residues" evidence="3">
    <location>
        <begin position="249"/>
        <end position="262"/>
    </location>
</feature>
<dbReference type="AlphaFoldDB" id="A0A382LTT9"/>
<dbReference type="PROSITE" id="PS00330">
    <property type="entry name" value="HEMOLYSIN_CALCIUM"/>
    <property type="match status" value="2"/>
</dbReference>
<comment type="subcellular location">
    <subcellularLocation>
        <location evidence="1">Secreted</location>
    </subcellularLocation>
</comment>
<reference evidence="4" key="1">
    <citation type="submission" date="2018-05" db="EMBL/GenBank/DDBJ databases">
        <authorList>
            <person name="Lanie J.A."/>
            <person name="Ng W.-L."/>
            <person name="Kazmierczak K.M."/>
            <person name="Andrzejewski T.M."/>
            <person name="Davidsen T.M."/>
            <person name="Wayne K.J."/>
            <person name="Tettelin H."/>
            <person name="Glass J.I."/>
            <person name="Rusch D."/>
            <person name="Podicherti R."/>
            <person name="Tsui H.-C.T."/>
            <person name="Winkler M.E."/>
        </authorList>
    </citation>
    <scope>NUCLEOTIDE SEQUENCE</scope>
</reference>
<dbReference type="SUPFAM" id="SSF51120">
    <property type="entry name" value="beta-Roll"/>
    <property type="match status" value="1"/>
</dbReference>
<dbReference type="Pfam" id="PF00353">
    <property type="entry name" value="HemolysinCabind"/>
    <property type="match status" value="3"/>
</dbReference>
<gene>
    <name evidence="4" type="ORF">METZ01_LOCUS293008</name>
</gene>
<organism evidence="4">
    <name type="scientific">marine metagenome</name>
    <dbReference type="NCBI Taxonomy" id="408172"/>
    <lineage>
        <taxon>unclassified sequences</taxon>
        <taxon>metagenomes</taxon>
        <taxon>ecological metagenomes</taxon>
    </lineage>
</organism>
<keyword evidence="2" id="KW-0964">Secreted</keyword>
<feature type="non-terminal residue" evidence="4">
    <location>
        <position position="1"/>
    </location>
</feature>
<accession>A0A382LTT9</accession>
<dbReference type="GO" id="GO:0005509">
    <property type="term" value="F:calcium ion binding"/>
    <property type="evidence" value="ECO:0007669"/>
    <property type="project" value="InterPro"/>
</dbReference>
<dbReference type="PRINTS" id="PR00313">
    <property type="entry name" value="CABNDNGRPT"/>
</dbReference>
<evidence type="ECO:0000256" key="1">
    <source>
        <dbReference type="ARBA" id="ARBA00004613"/>
    </source>
</evidence>
<dbReference type="InterPro" id="IPR018511">
    <property type="entry name" value="Hemolysin-typ_Ca-bd_CS"/>
</dbReference>
<dbReference type="InterPro" id="IPR011049">
    <property type="entry name" value="Serralysin-like_metalloprot_C"/>
</dbReference>
<dbReference type="InterPro" id="IPR001343">
    <property type="entry name" value="Hemolysn_Ca-bd"/>
</dbReference>
<evidence type="ECO:0000256" key="2">
    <source>
        <dbReference type="ARBA" id="ARBA00022525"/>
    </source>
</evidence>
<dbReference type="EMBL" id="UINC01089233">
    <property type="protein sequence ID" value="SVC40154.1"/>
    <property type="molecule type" value="Genomic_DNA"/>
</dbReference>
<dbReference type="Gene3D" id="2.150.10.10">
    <property type="entry name" value="Serralysin-like metalloprotease, C-terminal"/>
    <property type="match status" value="3"/>
</dbReference>
<evidence type="ECO:0008006" key="5">
    <source>
        <dbReference type="Google" id="ProtNLM"/>
    </source>
</evidence>
<evidence type="ECO:0000313" key="4">
    <source>
        <dbReference type="EMBL" id="SVC40154.1"/>
    </source>
</evidence>
<evidence type="ECO:0000256" key="3">
    <source>
        <dbReference type="SAM" id="MobiDB-lite"/>
    </source>
</evidence>
<feature type="non-terminal residue" evidence="4">
    <location>
        <position position="394"/>
    </location>
</feature>
<protein>
    <recommendedName>
        <fullName evidence="5">Haemolysin-type calcium binding-related domain-containing protein</fullName>
    </recommendedName>
</protein>
<feature type="region of interest" description="Disordered" evidence="3">
    <location>
        <begin position="238"/>
        <end position="269"/>
    </location>
</feature>
<proteinExistence type="predicted"/>